<keyword evidence="4" id="KW-0106">Calcium</keyword>
<dbReference type="Pfam" id="PF08811">
    <property type="entry name" value="DUF1800"/>
    <property type="match status" value="1"/>
</dbReference>
<dbReference type="InParanoid" id="B4D843"/>
<dbReference type="Gene3D" id="2.60.120.380">
    <property type="match status" value="1"/>
</dbReference>
<dbReference type="InterPro" id="IPR038081">
    <property type="entry name" value="CalX-like_sf"/>
</dbReference>
<dbReference type="eggNOG" id="COG2133">
    <property type="taxonomic scope" value="Bacteria"/>
</dbReference>
<dbReference type="RefSeq" id="WP_006982404.1">
    <property type="nucleotide sequence ID" value="NZ_ABVL01000020.1"/>
</dbReference>
<sequence length="2583" mass="268138">MSATHPTQANDPRRNPLLLFLIALGLCCSAPLSFGQIDSNINKSVWKMLYGVTDAQINSPTWLAADDDGDGISNGAELAAGTNPFQPNSRLQVATITSNSTTVSLTFPTINQKLYTAQSTASLNPLNWQAVAGVSVVGDGTSKTLVCPKAAGAFFRVVAQDQSTSSDQVADWAKAVLGYATGTSISSQSIYDHTALANALATQNVVTVTTSDPSAIQPPDSVTAPSDTGVITFTRSGYQSFSSITVPIQKSGTAIEGTDYAALPNSVTFPPWVNSVTLNVTPLYNSTRTSSTTLTITAQAGGGYSLGTPTSASVTIYPSTVAGAATGTGLTGQYYVGSNAAYTTNSGGLGAATGSYTFAPTSSTAGTVTVTYTGAPAVPFAVGSPVTLTFTNGPLFLSSNDYYNGTYNIASVGTNSFTVTASVNGVALAGSGSGNVTINPFAAPTNASNFGGLAVAYTYTQSTGTTGTAVISYTGTPATPFAVNGTVTLQFTSGNLFTGSAVGVYDRTYTITQVTGGSGSGTLTVAITGTAVPGSQTGSANATLTPFTAPTLTRLDPTVDFLWGSGQPTNASLQTGTNNNWAARWDGSLSGKISTVTMTIASPGVVAWTNHGLKAGAPVIFSTTGALPTGLTAGTTYFVSSSGLTANAFEVSATSGGTPVNTSGTQSGTQTATAVLTQTSTVTTTIASPCVVTWANHGFQAGASVVFSTTGALPTGLTAGTAYFVSSTGLTANNFEVSATPGGTPINTSGTQSGTQTALAYGNSTYTFELQANDGARLYVNNALVIDAWTPGVSSYAAYPPGGVAISLNPLLTPVIPIRVEYYHLDGTTASFNLGWKAPGSSSFVNIPSSNVFLPGAGTGANGWSGSYWTNIGGNAPSPGNSAVNISIGTPAVVTWNSHSLIPGTPVVFTSSATNGLPTGLTAGATYYVLSAGLTANTFEVAGTPGGAAINTSGTQSGTQTAFSFTAFYGLPRYGDYPSSLANLSWPSQPSATLPSTNNYSVRWDGYLSPTETSTVTTSSASPCVVTWTNHGLQPGAPVVFSTTGALPTGLTAGTTYFVISAGLTANAFEVSATPGGSAVNTSGTQSGTQTAVAGGTDTYTFDVQAADGARVYLDLNQNGTFDSGETIIDAWTGQAASSPLASSSYTLTAGQVYRFRVEYNDTASSNALVKVRMKSNSTGTMAPIPVGCVLRADPLTGVATGTLGLWASYFSNASLTDPPLYAAQDPSTPTSTSVTLTNTYGASKPGTGSLGSAGSNNYAGRFDTYIKTTVAGPYGFQLVATTAGRLVFNGTEVIPFTAGTSTTTVASLTASTAYPVRVEFYDVNANGSAVLSWKPGNTGPFVTVPAANFFQDSGATTPGVVGSYWTNTAFLGTPSFSDFQTQISYSKGSGQPGDTWAAANFSAAWDGYLAAATNGTYTFTLQAQSQARLYVNGVLIIDGWTTPGSAANPLTGTISLPGGTNARVPIHVDYASSATGGFLYVLWQPPTQASLTTLPNSAVFRDATTSQQGLLATYYANTTQTAPYFYQVQENNNPELNYYYGTGRPDPSLPFDGFTVRWTGQVLPQYTEPYFFTVKSDDGARLWVNGQLVINQWKSQGTTENISPPIYLQAGVFYDIKLEYLESTGNAECHLNWYSADQAEQIIPMARLFPNMTGLAGAGATGVTSNTNDVYVAGSGTPYSYAISGSNGPGTYSASNLPSGLSLSGNVISGTLSTPGNYQFTVTTNNASGTSSEVVNLQVVGAPGNITREIWTGLAGPSVSDIPLLSTAPNSTNNTLTTIEDTSAYGNNTGERLRGYFTAPATGNYYFWIAGSGGAVDANHTVAELWISDSDQAVAKIRRAYVSGTTGTGSRVWNAQATQQSPWLSLVGGQRYYFEVLHNTGSSGSSSTLSVGWFFDPTGNTANPIANGANPAAATAGGVVPNFVLWPWDNPPTLATSGTIYLASLAGPTTLSGIKATGGAYIRVNGSTGIVHVNSSGLTSGATTQQLYAAAVGSNPPTLLFDLGAQDKNYSTLKTSDGGYTWSMQGSDLTALQTGKVFLAIGTTSNPITANNPYGELTGTFGAVAGSQIAPSLPSYTSPSWTDDHATNDASNSRFLTQATFGPSPSDMGFVSATLSSSVKSLGYRPWMENQFTLSGTHNVPYILAHLTGDPQNPYYDTLFFNSWWNNSVNAPDQLRQRVAFALSEILVTSDVGPLNNNGRTLADYYDTLVDYAFTDFRTILKQVTLTSAMGVYLNMQGNYKGNYQTGLHPNENYAREIMQLFSIGLYRLWPDGTLVLDSTGNPIPTYDQTVITGMARVFTGWNWGQSLNNGRLPTGTPGSNYLDPMVLISTQHELGTKILLDNVMLPAAIVTSQSDTSHDPNPNPITIQSTDPANGPGNLVSTSITSSFDLNGLHDLEAALNGIMNSGSVGPFICRQLIQRLVTSNPKPDYVYRVVRAFNGERNIDGVATGVVGDMKDVIRAILLDPEARNATEATAIGFGKQREPLLRVTAAMRAFPVTGITNATYREQGEQVILITTPNPHRLSNSDFVLLDNWADGGGSTTNLPYTQGYGPVSNTTPNYTYVGATHVATIARARLQGRR</sequence>
<dbReference type="InterPro" id="IPR014917">
    <property type="entry name" value="DUF1800"/>
</dbReference>
<organism evidence="6 7">
    <name type="scientific">Chthoniobacter flavus Ellin428</name>
    <dbReference type="NCBI Taxonomy" id="497964"/>
    <lineage>
        <taxon>Bacteria</taxon>
        <taxon>Pseudomonadati</taxon>
        <taxon>Verrucomicrobiota</taxon>
        <taxon>Spartobacteria</taxon>
        <taxon>Chthoniobacterales</taxon>
        <taxon>Chthoniobacteraceae</taxon>
        <taxon>Chthoniobacter</taxon>
    </lineage>
</organism>
<proteinExistence type="predicted"/>
<dbReference type="InterPro" id="IPR059100">
    <property type="entry name" value="TSP3_bac"/>
</dbReference>
<keyword evidence="3" id="KW-0732">Signal</keyword>
<dbReference type="SUPFAM" id="SSF141072">
    <property type="entry name" value="CalX-like"/>
    <property type="match status" value="1"/>
</dbReference>
<dbReference type="eggNOG" id="COG5267">
    <property type="taxonomic scope" value="Bacteria"/>
</dbReference>
<dbReference type="eggNOG" id="COG2755">
    <property type="taxonomic scope" value="Bacteria"/>
</dbReference>
<dbReference type="SUPFAM" id="SSF56988">
    <property type="entry name" value="Anthrax protective antigen"/>
    <property type="match status" value="5"/>
</dbReference>
<feature type="domain" description="PA14" evidence="5">
    <location>
        <begin position="1201"/>
        <end position="1349"/>
    </location>
</feature>
<feature type="domain" description="PA14" evidence="5">
    <location>
        <begin position="698"/>
        <end position="851"/>
    </location>
</feature>
<evidence type="ECO:0000256" key="1">
    <source>
        <dbReference type="ARBA" id="ARBA00004613"/>
    </source>
</evidence>
<evidence type="ECO:0000259" key="5">
    <source>
        <dbReference type="PROSITE" id="PS51820"/>
    </source>
</evidence>
<feature type="domain" description="PA14" evidence="5">
    <location>
        <begin position="1032"/>
        <end position="1189"/>
    </location>
</feature>
<dbReference type="STRING" id="497964.CfE428DRAFT_5083"/>
<feature type="domain" description="PA14" evidence="5">
    <location>
        <begin position="1742"/>
        <end position="1910"/>
    </location>
</feature>
<keyword evidence="2" id="KW-0964">Secreted</keyword>
<gene>
    <name evidence="6" type="ORF">CfE428DRAFT_5083</name>
</gene>
<name>B4D843_9BACT</name>
<dbReference type="InterPro" id="IPR013783">
    <property type="entry name" value="Ig-like_fold"/>
</dbReference>
<dbReference type="Gene3D" id="2.60.40.10">
    <property type="entry name" value="Immunoglobulins"/>
    <property type="match status" value="1"/>
</dbReference>
<protein>
    <recommendedName>
        <fullName evidence="5">PA14 domain-containing protein</fullName>
    </recommendedName>
</protein>
<dbReference type="SMART" id="SM00758">
    <property type="entry name" value="PA14"/>
    <property type="match status" value="5"/>
</dbReference>
<dbReference type="Gene3D" id="2.60.40.2030">
    <property type="match status" value="1"/>
</dbReference>
<keyword evidence="7" id="KW-1185">Reference proteome</keyword>
<reference evidence="6 7" key="1">
    <citation type="journal article" date="2011" name="J. Bacteriol.">
        <title>Genome sequence of Chthoniobacter flavus Ellin428, an aerobic heterotrophic soil bacterium.</title>
        <authorList>
            <person name="Kant R."/>
            <person name="van Passel M.W."/>
            <person name="Palva A."/>
            <person name="Lucas S."/>
            <person name="Lapidus A."/>
            <person name="Glavina Del Rio T."/>
            <person name="Dalin E."/>
            <person name="Tice H."/>
            <person name="Bruce D."/>
            <person name="Goodwin L."/>
            <person name="Pitluck S."/>
            <person name="Larimer F.W."/>
            <person name="Land M.L."/>
            <person name="Hauser L."/>
            <person name="Sangwan P."/>
            <person name="de Vos W.M."/>
            <person name="Janssen P.H."/>
            <person name="Smidt H."/>
        </authorList>
    </citation>
    <scope>NUCLEOTIDE SEQUENCE [LARGE SCALE GENOMIC DNA]</scope>
    <source>
        <strain evidence="6 7">Ellin428</strain>
    </source>
</reference>
<dbReference type="EMBL" id="ABVL01000020">
    <property type="protein sequence ID" value="EDY17397.1"/>
    <property type="molecule type" value="Genomic_DNA"/>
</dbReference>
<dbReference type="PROSITE" id="PS51820">
    <property type="entry name" value="PA14"/>
    <property type="match status" value="6"/>
</dbReference>
<dbReference type="Proteomes" id="UP000005824">
    <property type="component" value="Unassembled WGS sequence"/>
</dbReference>
<dbReference type="InterPro" id="IPR037524">
    <property type="entry name" value="PA14/GLEYA"/>
</dbReference>
<evidence type="ECO:0000313" key="7">
    <source>
        <dbReference type="Proteomes" id="UP000005824"/>
    </source>
</evidence>
<feature type="domain" description="PA14" evidence="5">
    <location>
        <begin position="1506"/>
        <end position="1648"/>
    </location>
</feature>
<comment type="subcellular location">
    <subcellularLocation>
        <location evidence="1">Secreted</location>
    </subcellularLocation>
</comment>
<dbReference type="InterPro" id="IPR011658">
    <property type="entry name" value="PA14_dom"/>
</dbReference>
<dbReference type="Gene3D" id="3.90.182.10">
    <property type="entry name" value="Toxin - Anthrax Protective Antigen,domain 1"/>
    <property type="match status" value="3"/>
</dbReference>
<dbReference type="Pfam" id="PF07691">
    <property type="entry name" value="PA14"/>
    <property type="match status" value="5"/>
</dbReference>
<accession>B4D843</accession>
<dbReference type="Pfam" id="PF18884">
    <property type="entry name" value="TSP3_bac"/>
    <property type="match status" value="1"/>
</dbReference>
<evidence type="ECO:0000256" key="4">
    <source>
        <dbReference type="ARBA" id="ARBA00022837"/>
    </source>
</evidence>
<comment type="caution">
    <text evidence="6">The sequence shown here is derived from an EMBL/GenBank/DDBJ whole genome shotgun (WGS) entry which is preliminary data.</text>
</comment>
<evidence type="ECO:0000313" key="6">
    <source>
        <dbReference type="EMBL" id="EDY17397.1"/>
    </source>
</evidence>
<evidence type="ECO:0000256" key="2">
    <source>
        <dbReference type="ARBA" id="ARBA00022525"/>
    </source>
</evidence>
<evidence type="ECO:0000256" key="3">
    <source>
        <dbReference type="ARBA" id="ARBA00022729"/>
    </source>
</evidence>
<feature type="domain" description="PA14" evidence="5">
    <location>
        <begin position="1356"/>
        <end position="1499"/>
    </location>
</feature>